<evidence type="ECO:0000313" key="2">
    <source>
        <dbReference type="Proteomes" id="UP000537126"/>
    </source>
</evidence>
<comment type="caution">
    <text evidence="1">The sequence shown here is derived from an EMBL/GenBank/DDBJ whole genome shotgun (WGS) entry which is preliminary data.</text>
</comment>
<keyword evidence="2" id="KW-1185">Reference proteome</keyword>
<reference evidence="1 2" key="1">
    <citation type="submission" date="2020-03" db="EMBL/GenBank/DDBJ databases">
        <title>Genomic Encyclopedia of Type Strains, Phase IV (KMG-IV): sequencing the most valuable type-strain genomes for metagenomic binning, comparative biology and taxonomic classification.</title>
        <authorList>
            <person name="Goeker M."/>
        </authorList>
    </citation>
    <scope>NUCLEOTIDE SEQUENCE [LARGE SCALE GENOMIC DNA]</scope>
    <source>
        <strain evidence="1 2">DSM 5718</strain>
    </source>
</reference>
<dbReference type="AlphaFoldDB" id="A0A846MST2"/>
<dbReference type="RefSeq" id="WP_166920311.1">
    <property type="nucleotide sequence ID" value="NZ_JAASRN010000003.1"/>
</dbReference>
<accession>A0A846MST2</accession>
<protein>
    <submittedName>
        <fullName evidence="1">Uncharacterized protein</fullName>
    </submittedName>
</protein>
<proteinExistence type="predicted"/>
<name>A0A846MST2_9BACT</name>
<sequence>MSFMRLLTCWLLLFFVGEIVHAQTPVERLEKEKFFLALDKPGMVKRIRYYVGDEIAFYMGGDRWNAEILGIKNDTIIVTEAGKVPIKQIEAVVVPSRSWFLHQGAFVFPVAGVGYFLMDTLNPRNYENGNDRITAENITISSSLVGAGILCRVFRKKKYKINKRHLLKTIEVL</sequence>
<evidence type="ECO:0000313" key="1">
    <source>
        <dbReference type="EMBL" id="NIK74491.1"/>
    </source>
</evidence>
<organism evidence="1 2">
    <name type="scientific">Thermonema lapsum</name>
    <dbReference type="NCBI Taxonomy" id="28195"/>
    <lineage>
        <taxon>Bacteria</taxon>
        <taxon>Pseudomonadati</taxon>
        <taxon>Bacteroidota</taxon>
        <taxon>Cytophagia</taxon>
        <taxon>Cytophagales</taxon>
        <taxon>Thermonemataceae</taxon>
        <taxon>Thermonema</taxon>
    </lineage>
</organism>
<dbReference type="EMBL" id="JAASRN010000003">
    <property type="protein sequence ID" value="NIK74491.1"/>
    <property type="molecule type" value="Genomic_DNA"/>
</dbReference>
<gene>
    <name evidence="1" type="ORF">FHS56_002016</name>
</gene>
<dbReference type="Proteomes" id="UP000537126">
    <property type="component" value="Unassembled WGS sequence"/>
</dbReference>